<sequence>MAKLMSFILFTLMYLQSAYAQDECALVPEDCRDVLPYDYAQKDFPPLALSFFPRTLLLDTAFTCRMDVGNAACRYLYPPCPNITTDVFVCPEVCSVEDCRFINIVSDFMCQALPADFIYQEIEPGLCTNATLPTASPLDQQKTTIFTSETITMTDFDVFILATAATEIVTDLETDRNTAISTDSITRIDGGTSGATDTVTDLETDRNTVIATGSITRIDGGNAGIMDTLTDLETKRNTVIATDFITRIDDGSSVMITEEDVTVTDKSTLSTLNIGMESEVVTEIRTNTLSQATFPMANLVEQQRNTGLTLETMKMTAITGATEIITNLETGRGTEIATGSLTQVEGGPSSTDDMGTFTDTDIGGTPSRNIPTEVILITELETESVTETVTKLQTKILTTEATDRTTTPALTEILTTEAADRTTTPALTEILTTEAADGTTTPALTEILTTEAADRTTTPALTGPECYTCRGNENCSMPLENLESISCPYRSVCTFINVTAAFTVLGSSSDITRDCFPDTLGGDFCISSAEYIEDILVPRFPEIRDTILSNSGAACFCSEDFCNSEIPEVMVALREEGPHLQADLALEKVIDQTVPEPVQDVTRGCFSNFAATGCISSDEYIKVATADDANITDVIISTKGRACFCNEDLCNTYIEGSGKATTIVFVAKRTFADA</sequence>
<comment type="caution">
    <text evidence="2">The sequence shown here is derived from an EMBL/GenBank/DDBJ whole genome shotgun (WGS) entry which is preliminary data.</text>
</comment>
<dbReference type="OrthoDB" id="5945173at2759"/>
<evidence type="ECO:0000256" key="1">
    <source>
        <dbReference type="SAM" id="SignalP"/>
    </source>
</evidence>
<keyword evidence="3" id="KW-1185">Reference proteome</keyword>
<protein>
    <submittedName>
        <fullName evidence="2">Uncharacterized protein</fullName>
    </submittedName>
</protein>
<evidence type="ECO:0000313" key="3">
    <source>
        <dbReference type="Proteomes" id="UP001152320"/>
    </source>
</evidence>
<evidence type="ECO:0000313" key="2">
    <source>
        <dbReference type="EMBL" id="KAJ8041023.1"/>
    </source>
</evidence>
<accession>A0A9Q1HD81</accession>
<organism evidence="2 3">
    <name type="scientific">Holothuria leucospilota</name>
    <name type="common">Black long sea cucumber</name>
    <name type="synonym">Mertensiothuria leucospilota</name>
    <dbReference type="NCBI Taxonomy" id="206669"/>
    <lineage>
        <taxon>Eukaryota</taxon>
        <taxon>Metazoa</taxon>
        <taxon>Echinodermata</taxon>
        <taxon>Eleutherozoa</taxon>
        <taxon>Echinozoa</taxon>
        <taxon>Holothuroidea</taxon>
        <taxon>Aspidochirotacea</taxon>
        <taxon>Aspidochirotida</taxon>
        <taxon>Holothuriidae</taxon>
        <taxon>Holothuria</taxon>
    </lineage>
</organism>
<feature type="chain" id="PRO_5040197867" evidence="1">
    <location>
        <begin position="21"/>
        <end position="674"/>
    </location>
</feature>
<feature type="signal peptide" evidence="1">
    <location>
        <begin position="1"/>
        <end position="20"/>
    </location>
</feature>
<gene>
    <name evidence="2" type="ORF">HOLleu_15505</name>
</gene>
<keyword evidence="1" id="KW-0732">Signal</keyword>
<name>A0A9Q1HD81_HOLLE</name>
<dbReference type="AlphaFoldDB" id="A0A9Q1HD81"/>
<reference evidence="2" key="1">
    <citation type="submission" date="2021-10" db="EMBL/GenBank/DDBJ databases">
        <title>Tropical sea cucumber genome reveals ecological adaptation and Cuvierian tubules defense mechanism.</title>
        <authorList>
            <person name="Chen T."/>
        </authorList>
    </citation>
    <scope>NUCLEOTIDE SEQUENCE</scope>
    <source>
        <strain evidence="2">Nanhai2018</strain>
        <tissue evidence="2">Muscle</tissue>
    </source>
</reference>
<proteinExistence type="predicted"/>
<dbReference type="Proteomes" id="UP001152320">
    <property type="component" value="Chromosome 6"/>
</dbReference>
<dbReference type="EMBL" id="JAIZAY010000006">
    <property type="protein sequence ID" value="KAJ8041023.1"/>
    <property type="molecule type" value="Genomic_DNA"/>
</dbReference>